<dbReference type="GO" id="GO:0005886">
    <property type="term" value="C:plasma membrane"/>
    <property type="evidence" value="ECO:0007669"/>
    <property type="project" value="UniProtKB-SubCell"/>
</dbReference>
<evidence type="ECO:0000256" key="1">
    <source>
        <dbReference type="ARBA" id="ARBA00004651"/>
    </source>
</evidence>
<feature type="transmembrane region" description="Helical" evidence="13">
    <location>
        <begin position="54"/>
        <end position="76"/>
    </location>
</feature>
<keyword evidence="7 16" id="KW-0808">Transferase</keyword>
<evidence type="ECO:0000259" key="15">
    <source>
        <dbReference type="Pfam" id="PF12250"/>
    </source>
</evidence>
<keyword evidence="8 13" id="KW-0812">Transmembrane</keyword>
<evidence type="ECO:0000256" key="12">
    <source>
        <dbReference type="ARBA" id="ARBA00034030"/>
    </source>
</evidence>
<sequence length="646" mass="70040">MPQPSAAAQPHTRADRPWRFVGRLAAAVTVAALTSAVTQWVVSRLPIPHATAVPAALVNIGGAVLVIGTITVALRYGTAHRPWPRWADPATWAGVSGLTTAMIALPLHGTHFFLGGAEVDQQFRLQYLTRLAASPVPEDMNYADLPPYYPAGWFWFGARAADLFGIPAWQAYKPYSIVTMAVTATVVAVLWGTIVRPRLAVLIALAVALTGLRMPDTDVGAGEPYCWLLAAMMPPVLVHGWQALRARGRVPHGRLIGVGLFLGLSGAVYTLYFGFVAFVLVGMGLLTVFLARHTGEPIAAAVSRTVGRLAIVNLAMLPPALLVWAPYLVSAAAEGFPAQAAPRYLHFAQAKLPYPMVEFSVLGVLSLIGTCWLVLRARHSRIAQALAIATIAVYVWYGLSTAALAFGTTLLAFRFEPALRVVLVCAGVLAVAEGAGRLARAGVSTRLRAGVPVLVTVGVLAAAHVVQNTPTTWERSVDVAYESYYPDGHTATGTRDPGQDAAWNGAIISGIQELSGKRPSDLVVLTTNHNLLSFAPFHGFQQVTPHYANPLADFDARRAEIERWTRATRPADLLRQLDTSPWRAPSVFVLRRGDDDLQLRLHRDAFPRAHNVERYTVTFPERLFDSPEFIRRDIGPFTVIVRRQTA</sequence>
<organism evidence="16 17">
    <name type="scientific">Prauserella shujinwangii</name>
    <dbReference type="NCBI Taxonomy" id="1453103"/>
    <lineage>
        <taxon>Bacteria</taxon>
        <taxon>Bacillati</taxon>
        <taxon>Actinomycetota</taxon>
        <taxon>Actinomycetes</taxon>
        <taxon>Pseudonocardiales</taxon>
        <taxon>Pseudonocardiaceae</taxon>
        <taxon>Prauserella</taxon>
    </lineage>
</organism>
<evidence type="ECO:0000313" key="17">
    <source>
        <dbReference type="Proteomes" id="UP000238362"/>
    </source>
</evidence>
<evidence type="ECO:0000259" key="14">
    <source>
        <dbReference type="Pfam" id="PF12249"/>
    </source>
</evidence>
<dbReference type="RefSeq" id="WP_106179253.1">
    <property type="nucleotide sequence ID" value="NZ_PVNH01000005.1"/>
</dbReference>
<name>A0A2T0LV93_9PSEU</name>
<evidence type="ECO:0000256" key="9">
    <source>
        <dbReference type="ARBA" id="ARBA00022989"/>
    </source>
</evidence>
<dbReference type="Proteomes" id="UP000238362">
    <property type="component" value="Unassembled WGS sequence"/>
</dbReference>
<reference evidence="16 17" key="1">
    <citation type="submission" date="2018-03" db="EMBL/GenBank/DDBJ databases">
        <title>Genomic Encyclopedia of Type Strains, Phase III (KMG-III): the genomes of soil and plant-associated and newly described type strains.</title>
        <authorList>
            <person name="Whitman W."/>
        </authorList>
    </citation>
    <scope>NUCLEOTIDE SEQUENCE [LARGE SCALE GENOMIC DNA]</scope>
    <source>
        <strain evidence="16 17">CGMCC 4.7125</strain>
    </source>
</reference>
<dbReference type="GO" id="GO:0016757">
    <property type="term" value="F:glycosyltransferase activity"/>
    <property type="evidence" value="ECO:0007669"/>
    <property type="project" value="InterPro"/>
</dbReference>
<evidence type="ECO:0000256" key="6">
    <source>
        <dbReference type="ARBA" id="ARBA00022475"/>
    </source>
</evidence>
<evidence type="ECO:0000256" key="7">
    <source>
        <dbReference type="ARBA" id="ARBA00022679"/>
    </source>
</evidence>
<evidence type="ECO:0000256" key="4">
    <source>
        <dbReference type="ARBA" id="ARBA00012037"/>
    </source>
</evidence>
<keyword evidence="17" id="KW-1185">Reference proteome</keyword>
<comment type="pathway">
    <text evidence="2">Cell wall biogenesis; cell wall polysaccharide biosynthesis.</text>
</comment>
<evidence type="ECO:0000256" key="5">
    <source>
        <dbReference type="ARBA" id="ARBA00020482"/>
    </source>
</evidence>
<feature type="transmembrane region" description="Helical" evidence="13">
    <location>
        <begin position="353"/>
        <end position="375"/>
    </location>
</feature>
<keyword evidence="10 13" id="KW-0472">Membrane</keyword>
<dbReference type="InterPro" id="IPR020959">
    <property type="entry name" value="ArabinofuranosylTrfase_AftA_C"/>
</dbReference>
<proteinExistence type="inferred from homology"/>
<evidence type="ECO:0000256" key="3">
    <source>
        <dbReference type="ARBA" id="ARBA00009655"/>
    </source>
</evidence>
<feature type="domain" description="Arabinofuranosyltransferase AftA N-terminal" evidence="15">
    <location>
        <begin position="24"/>
        <end position="451"/>
    </location>
</feature>
<feature type="transmembrane region" description="Helical" evidence="13">
    <location>
        <begin position="20"/>
        <end position="42"/>
    </location>
</feature>
<feature type="transmembrane region" description="Helical" evidence="13">
    <location>
        <begin position="382"/>
        <end position="406"/>
    </location>
</feature>
<feature type="transmembrane region" description="Helical" evidence="13">
    <location>
        <begin position="175"/>
        <end position="192"/>
    </location>
</feature>
<dbReference type="EC" id="2.4.2.46" evidence="4"/>
<evidence type="ECO:0000256" key="11">
    <source>
        <dbReference type="ARBA" id="ARBA00033184"/>
    </source>
</evidence>
<protein>
    <recommendedName>
        <fullName evidence="5">Galactan 5-O-arabinofuranosyltransferase</fullName>
        <ecNumber evidence="4">2.4.2.46</ecNumber>
    </recommendedName>
    <alternativeName>
        <fullName evidence="11">Arabinofuranosyltransferase AftA</fullName>
    </alternativeName>
</protein>
<gene>
    <name evidence="16" type="ORF">B0I33_105352</name>
</gene>
<comment type="catalytic activity">
    <reaction evidence="12">
        <text>Adds an alpha-D-arabinofuranosyl group from trans,octacis-decaprenylphospho-beta-D-arabinofuranose at the 5-O-position of the eighth, tenth and twelfth galactofuranose unit of the galactofuranan chain of [beta-D-galactofuranosyl-(1-&gt;5)-beta-D-galactofuranosyl-(1-&gt;6)]14-beta-D-galactofuranosyl-(1-&gt;5)-beta-D-galactofuranosyl-(1-&gt;4)-alpha-L-rhamnopyranosyl-(1-&gt;3)-N-acetyl-alpha-D-glucosaminyl-diphospho-trans,octacis-decaprenol.</text>
        <dbReference type="EC" id="2.4.2.46"/>
    </reaction>
</comment>
<comment type="subcellular location">
    <subcellularLocation>
        <location evidence="1">Cell membrane</location>
        <topology evidence="1">Multi-pass membrane protein</topology>
    </subcellularLocation>
</comment>
<evidence type="ECO:0000256" key="10">
    <source>
        <dbReference type="ARBA" id="ARBA00023136"/>
    </source>
</evidence>
<dbReference type="Pfam" id="PF12250">
    <property type="entry name" value="AftA_N"/>
    <property type="match status" value="1"/>
</dbReference>
<feature type="transmembrane region" description="Helical" evidence="13">
    <location>
        <begin position="310"/>
        <end position="333"/>
    </location>
</feature>
<feature type="domain" description="Arabinofuranosyltransferase AftA C-terminal" evidence="14">
    <location>
        <begin position="470"/>
        <end position="642"/>
    </location>
</feature>
<dbReference type="OrthoDB" id="4775300at2"/>
<dbReference type="UniPathway" id="UPA00963"/>
<comment type="caution">
    <text evidence="16">The sequence shown here is derived from an EMBL/GenBank/DDBJ whole genome shotgun (WGS) entry which is preliminary data.</text>
</comment>
<keyword evidence="6" id="KW-1003">Cell membrane</keyword>
<evidence type="ECO:0000256" key="8">
    <source>
        <dbReference type="ARBA" id="ARBA00022692"/>
    </source>
</evidence>
<dbReference type="EMBL" id="PVNH01000005">
    <property type="protein sequence ID" value="PRX47770.1"/>
    <property type="molecule type" value="Genomic_DNA"/>
</dbReference>
<keyword evidence="9 13" id="KW-1133">Transmembrane helix</keyword>
<dbReference type="GO" id="GO:0044038">
    <property type="term" value="P:cell wall macromolecule biosynthetic process"/>
    <property type="evidence" value="ECO:0007669"/>
    <property type="project" value="InterPro"/>
</dbReference>
<dbReference type="InterPro" id="IPR020963">
    <property type="entry name" value="ArabinofuranosylTrfase_AftA_N"/>
</dbReference>
<dbReference type="Pfam" id="PF12249">
    <property type="entry name" value="AftA_C"/>
    <property type="match status" value="1"/>
</dbReference>
<evidence type="ECO:0000256" key="13">
    <source>
        <dbReference type="SAM" id="Phobius"/>
    </source>
</evidence>
<evidence type="ECO:0000313" key="16">
    <source>
        <dbReference type="EMBL" id="PRX47770.1"/>
    </source>
</evidence>
<accession>A0A2T0LV93</accession>
<feature type="transmembrane region" description="Helical" evidence="13">
    <location>
        <begin position="256"/>
        <end position="289"/>
    </location>
</feature>
<evidence type="ECO:0000256" key="2">
    <source>
        <dbReference type="ARBA" id="ARBA00004776"/>
    </source>
</evidence>
<dbReference type="AlphaFoldDB" id="A0A2T0LV93"/>
<comment type="similarity">
    <text evidence="3">Belongs to the glycosyltransferase 85 family.</text>
</comment>
<dbReference type="GO" id="GO:0045227">
    <property type="term" value="P:capsule polysaccharide biosynthetic process"/>
    <property type="evidence" value="ECO:0007669"/>
    <property type="project" value="UniProtKB-UniPathway"/>
</dbReference>